<accession>A0ABW9JGD9</accession>
<evidence type="ECO:0000313" key="2">
    <source>
        <dbReference type="EMBL" id="MFN0291427.1"/>
    </source>
</evidence>
<dbReference type="RefSeq" id="WP_138728034.1">
    <property type="nucleotide sequence ID" value="NZ_SRMP02000012.1"/>
</dbReference>
<evidence type="ECO:0000256" key="1">
    <source>
        <dbReference type="SAM" id="SignalP"/>
    </source>
</evidence>
<keyword evidence="3" id="KW-1185">Reference proteome</keyword>
<dbReference type="Proteomes" id="UP001517367">
    <property type="component" value="Unassembled WGS sequence"/>
</dbReference>
<name>A0ABW9JGD9_9SPHI</name>
<proteinExistence type="predicted"/>
<protein>
    <submittedName>
        <fullName evidence="2">Uncharacterized protein</fullName>
    </submittedName>
</protein>
<feature type="chain" id="PRO_5046481798" evidence="1">
    <location>
        <begin position="21"/>
        <end position="102"/>
    </location>
</feature>
<feature type="signal peptide" evidence="1">
    <location>
        <begin position="1"/>
        <end position="20"/>
    </location>
</feature>
<keyword evidence="1" id="KW-0732">Signal</keyword>
<evidence type="ECO:0000313" key="3">
    <source>
        <dbReference type="Proteomes" id="UP001517367"/>
    </source>
</evidence>
<organism evidence="2 3">
    <name type="scientific">Pedobacter helvus</name>
    <dbReference type="NCBI Taxonomy" id="2563444"/>
    <lineage>
        <taxon>Bacteria</taxon>
        <taxon>Pseudomonadati</taxon>
        <taxon>Bacteroidota</taxon>
        <taxon>Sphingobacteriia</taxon>
        <taxon>Sphingobacteriales</taxon>
        <taxon>Sphingobacteriaceae</taxon>
        <taxon>Pedobacter</taxon>
    </lineage>
</organism>
<dbReference type="EMBL" id="SRMP02000012">
    <property type="protein sequence ID" value="MFN0291427.1"/>
    <property type="molecule type" value="Genomic_DNA"/>
</dbReference>
<sequence>MKKYLFTGVLTLLVLSSVYAQKKQKQTFQYSPGRNKKAISGVITEVKSTYMGDQKLSWVFIGDTVIHVWDKDMKKEIAVGKMFTFNGIQKLAGVKKYLEKQG</sequence>
<reference evidence="2 3" key="1">
    <citation type="submission" date="2024-12" db="EMBL/GenBank/DDBJ databases">
        <authorList>
            <person name="Hu S."/>
        </authorList>
    </citation>
    <scope>NUCLEOTIDE SEQUENCE [LARGE SCALE GENOMIC DNA]</scope>
    <source>
        <strain evidence="2 3">P-25</strain>
    </source>
</reference>
<comment type="caution">
    <text evidence="2">The sequence shown here is derived from an EMBL/GenBank/DDBJ whole genome shotgun (WGS) entry which is preliminary data.</text>
</comment>
<gene>
    <name evidence="2" type="ORF">E5L68_008480</name>
</gene>